<keyword evidence="4" id="KW-1185">Reference proteome</keyword>
<keyword evidence="2" id="KW-0812">Transmembrane</keyword>
<feature type="region of interest" description="Disordered" evidence="1">
    <location>
        <begin position="244"/>
        <end position="274"/>
    </location>
</feature>
<evidence type="ECO:0000313" key="4">
    <source>
        <dbReference type="Proteomes" id="UP001204798"/>
    </source>
</evidence>
<feature type="transmembrane region" description="Helical" evidence="2">
    <location>
        <begin position="12"/>
        <end position="30"/>
    </location>
</feature>
<proteinExistence type="predicted"/>
<keyword evidence="2" id="KW-1133">Transmembrane helix</keyword>
<feature type="region of interest" description="Disordered" evidence="1">
    <location>
        <begin position="36"/>
        <end position="157"/>
    </location>
</feature>
<dbReference type="EMBL" id="JANUCP010000004">
    <property type="protein sequence ID" value="MCS3920153.1"/>
    <property type="molecule type" value="Genomic_DNA"/>
</dbReference>
<keyword evidence="2" id="KW-0472">Membrane</keyword>
<reference evidence="3 4" key="1">
    <citation type="submission" date="2022-08" db="EMBL/GenBank/DDBJ databases">
        <title>Bacterial and archaeal communities from various locations to study Microbial Dark Matter (Phase II).</title>
        <authorList>
            <person name="Stepanauskas R."/>
        </authorList>
    </citation>
    <scope>NUCLEOTIDE SEQUENCE [LARGE SCALE GENOMIC DNA]</scope>
    <source>
        <strain evidence="3 4">PD1</strain>
    </source>
</reference>
<feature type="compositionally biased region" description="Gly residues" evidence="1">
    <location>
        <begin position="261"/>
        <end position="272"/>
    </location>
</feature>
<feature type="compositionally biased region" description="Pro residues" evidence="1">
    <location>
        <begin position="131"/>
        <end position="146"/>
    </location>
</feature>
<accession>A0ABT2EQB7</accession>
<dbReference type="RefSeq" id="WP_259097950.1">
    <property type="nucleotide sequence ID" value="NZ_CP130454.1"/>
</dbReference>
<organism evidence="3 4">
    <name type="scientific">Candidatus Fervidibacter sacchari</name>
    <dbReference type="NCBI Taxonomy" id="1448929"/>
    <lineage>
        <taxon>Bacteria</taxon>
        <taxon>Candidatus Fervidibacterota</taxon>
        <taxon>Candidatus Fervidibacter</taxon>
    </lineage>
</organism>
<evidence type="ECO:0000256" key="1">
    <source>
        <dbReference type="SAM" id="MobiDB-lite"/>
    </source>
</evidence>
<feature type="compositionally biased region" description="Low complexity" evidence="1">
    <location>
        <begin position="99"/>
        <end position="130"/>
    </location>
</feature>
<sequence>MNLTITPRDRVILGVFVVVLVGVMWGYVRWATAPASRGRAIQPTTSRTLERTSELTEPIASRTTTVTDVAPAPLPTEGESPATLPRRDYRFIAERNIFQPTSESTSTTEQPSPQPTTRRSTRQPSGGSLSAPPPLPPAPPPPPPSSTPTQPTQMASRPANLTATGVARIGDETYVLLENPQTRDIAFVRVGESAFGYEVTNVGENYVEVKQGDVAYRITLGEGKQERRVLASAAPGGPRPPSAGTFGGPFGSPSAQPGQQFGRGQGGQGGRGSTDWVNRVVERWNQLPEFVRDRILQRVGEIWQQMPPEQQQQIIQRFRQMGVNFNPPGR</sequence>
<comment type="caution">
    <text evidence="3">The sequence shown here is derived from an EMBL/GenBank/DDBJ whole genome shotgun (WGS) entry which is preliminary data.</text>
</comment>
<evidence type="ECO:0008006" key="5">
    <source>
        <dbReference type="Google" id="ProtNLM"/>
    </source>
</evidence>
<dbReference type="Proteomes" id="UP001204798">
    <property type="component" value="Unassembled WGS sequence"/>
</dbReference>
<evidence type="ECO:0000256" key="2">
    <source>
        <dbReference type="SAM" id="Phobius"/>
    </source>
</evidence>
<protein>
    <recommendedName>
        <fullName evidence="5">DUF3106 domain-containing protein</fullName>
    </recommendedName>
</protein>
<name>A0ABT2EQB7_9BACT</name>
<evidence type="ECO:0000313" key="3">
    <source>
        <dbReference type="EMBL" id="MCS3920153.1"/>
    </source>
</evidence>
<gene>
    <name evidence="3" type="ORF">M2350_002570</name>
</gene>